<dbReference type="RefSeq" id="WP_104410136.1">
    <property type="nucleotide sequence ID" value="NZ_PTIS01000011.1"/>
</dbReference>
<proteinExistence type="predicted"/>
<evidence type="ECO:0000313" key="3">
    <source>
        <dbReference type="Proteomes" id="UP000239863"/>
    </source>
</evidence>
<protein>
    <recommendedName>
        <fullName evidence="4">Holin</fullName>
    </recommendedName>
</protein>
<evidence type="ECO:0008006" key="4">
    <source>
        <dbReference type="Google" id="ProtNLM"/>
    </source>
</evidence>
<dbReference type="AlphaFoldDB" id="A0A2S6FWS0"/>
<organism evidence="2 3">
    <name type="scientific">Clostridium algidicarnis DSM 15099</name>
    <dbReference type="NCBI Taxonomy" id="1121295"/>
    <lineage>
        <taxon>Bacteria</taxon>
        <taxon>Bacillati</taxon>
        <taxon>Bacillota</taxon>
        <taxon>Clostridia</taxon>
        <taxon>Eubacteriales</taxon>
        <taxon>Clostridiaceae</taxon>
        <taxon>Clostridium</taxon>
    </lineage>
</organism>
<keyword evidence="1" id="KW-1133">Transmembrane helix</keyword>
<feature type="transmembrane region" description="Helical" evidence="1">
    <location>
        <begin position="30"/>
        <end position="48"/>
    </location>
</feature>
<evidence type="ECO:0000256" key="1">
    <source>
        <dbReference type="SAM" id="Phobius"/>
    </source>
</evidence>
<reference evidence="2 3" key="1">
    <citation type="submission" date="2018-02" db="EMBL/GenBank/DDBJ databases">
        <title>Genomic Encyclopedia of Archaeal and Bacterial Type Strains, Phase II (KMG-II): from individual species to whole genera.</title>
        <authorList>
            <person name="Goeker M."/>
        </authorList>
    </citation>
    <scope>NUCLEOTIDE SEQUENCE [LARGE SCALE GENOMIC DNA]</scope>
    <source>
        <strain evidence="2 3">DSM 15099</strain>
    </source>
</reference>
<dbReference type="OrthoDB" id="1730036at2"/>
<evidence type="ECO:0000313" key="2">
    <source>
        <dbReference type="EMBL" id="PPK48001.1"/>
    </source>
</evidence>
<keyword evidence="1" id="KW-0812">Transmembrane</keyword>
<name>A0A2S6FWS0_9CLOT</name>
<keyword evidence="1" id="KW-0472">Membrane</keyword>
<accession>A0A2S6FWS0</accession>
<gene>
    <name evidence="2" type="ORF">BD821_11161</name>
</gene>
<dbReference type="EMBL" id="PTIS01000011">
    <property type="protein sequence ID" value="PPK48001.1"/>
    <property type="molecule type" value="Genomic_DNA"/>
</dbReference>
<comment type="caution">
    <text evidence="2">The sequence shown here is derived from an EMBL/GenBank/DDBJ whole genome shotgun (WGS) entry which is preliminary data.</text>
</comment>
<sequence length="82" mass="8626">MINFQDIGLMSAVVMGLSQVAKELGVKVKLIPLLNLILGIIAGILYVSPGNFKFGILSGITIGLSASGFYSGVKNVRQAFRG</sequence>
<feature type="transmembrane region" description="Helical" evidence="1">
    <location>
        <begin position="54"/>
        <end position="73"/>
    </location>
</feature>
<dbReference type="Proteomes" id="UP000239863">
    <property type="component" value="Unassembled WGS sequence"/>
</dbReference>